<comment type="caution">
    <text evidence="1">The sequence shown here is derived from an EMBL/GenBank/DDBJ whole genome shotgun (WGS) entry which is preliminary data.</text>
</comment>
<name>A0A3M7RW61_BRAPC</name>
<reference evidence="1 2" key="1">
    <citation type="journal article" date="2018" name="Sci. Rep.">
        <title>Genomic signatures of local adaptation to the degree of environmental predictability in rotifers.</title>
        <authorList>
            <person name="Franch-Gras L."/>
            <person name="Hahn C."/>
            <person name="Garcia-Roger E.M."/>
            <person name="Carmona M.J."/>
            <person name="Serra M."/>
            <person name="Gomez A."/>
        </authorList>
    </citation>
    <scope>NUCLEOTIDE SEQUENCE [LARGE SCALE GENOMIC DNA]</scope>
    <source>
        <strain evidence="1">HYR1</strain>
    </source>
</reference>
<proteinExistence type="predicted"/>
<protein>
    <submittedName>
        <fullName evidence="1">Uncharacterized protein</fullName>
    </submittedName>
</protein>
<evidence type="ECO:0000313" key="2">
    <source>
        <dbReference type="Proteomes" id="UP000276133"/>
    </source>
</evidence>
<evidence type="ECO:0000313" key="1">
    <source>
        <dbReference type="EMBL" id="RNA27537.1"/>
    </source>
</evidence>
<dbReference type="EMBL" id="REGN01002531">
    <property type="protein sequence ID" value="RNA27537.1"/>
    <property type="molecule type" value="Genomic_DNA"/>
</dbReference>
<dbReference type="Proteomes" id="UP000276133">
    <property type="component" value="Unassembled WGS sequence"/>
</dbReference>
<organism evidence="1 2">
    <name type="scientific">Brachionus plicatilis</name>
    <name type="common">Marine rotifer</name>
    <name type="synonym">Brachionus muelleri</name>
    <dbReference type="NCBI Taxonomy" id="10195"/>
    <lineage>
        <taxon>Eukaryota</taxon>
        <taxon>Metazoa</taxon>
        <taxon>Spiralia</taxon>
        <taxon>Gnathifera</taxon>
        <taxon>Rotifera</taxon>
        <taxon>Eurotatoria</taxon>
        <taxon>Monogononta</taxon>
        <taxon>Pseudotrocha</taxon>
        <taxon>Ploima</taxon>
        <taxon>Brachionidae</taxon>
        <taxon>Brachionus</taxon>
    </lineage>
</organism>
<dbReference type="AlphaFoldDB" id="A0A3M7RW61"/>
<sequence>MPPKVTTAEPYHYRRRTVRTVPPAEPNRTLGLIRRTFKYHNAVTISKLNKTFVRPQLKYGVQVWMLILKKDINKSDLCSFDLT</sequence>
<dbReference type="OrthoDB" id="426210at2759"/>
<keyword evidence="2" id="KW-1185">Reference proteome</keyword>
<gene>
    <name evidence="1" type="ORF">BpHYR1_046670</name>
</gene>
<accession>A0A3M7RW61</accession>